<feature type="chain" id="PRO_5038393645" description="DUF4360 domain-containing protein" evidence="2">
    <location>
        <begin position="27"/>
        <end position="200"/>
    </location>
</feature>
<dbReference type="PANTHER" id="PTHR38847:SF1">
    <property type="entry name" value="PSEUDOURIDINE SYNTHASE RSUA_RLUA-LIKE DOMAIN-CONTAINING PROTEIN"/>
    <property type="match status" value="1"/>
</dbReference>
<evidence type="ECO:0000256" key="1">
    <source>
        <dbReference type="SAM" id="MobiDB-lite"/>
    </source>
</evidence>
<protein>
    <recommendedName>
        <fullName evidence="5">DUF4360 domain-containing protein</fullName>
    </recommendedName>
</protein>
<dbReference type="EMBL" id="BMQC01000003">
    <property type="protein sequence ID" value="GGK20481.1"/>
    <property type="molecule type" value="Genomic_DNA"/>
</dbReference>
<evidence type="ECO:0000313" key="4">
    <source>
        <dbReference type="Proteomes" id="UP000662200"/>
    </source>
</evidence>
<organism evidence="3 4">
    <name type="scientific">Pilimelia terevasa</name>
    <dbReference type="NCBI Taxonomy" id="53372"/>
    <lineage>
        <taxon>Bacteria</taxon>
        <taxon>Bacillati</taxon>
        <taxon>Actinomycetota</taxon>
        <taxon>Actinomycetes</taxon>
        <taxon>Micromonosporales</taxon>
        <taxon>Micromonosporaceae</taxon>
        <taxon>Pilimelia</taxon>
    </lineage>
</organism>
<reference evidence="3" key="1">
    <citation type="journal article" date="2014" name="Int. J. Syst. Evol. Microbiol.">
        <title>Complete genome sequence of Corynebacterium casei LMG S-19264T (=DSM 44701T), isolated from a smear-ripened cheese.</title>
        <authorList>
            <consortium name="US DOE Joint Genome Institute (JGI-PGF)"/>
            <person name="Walter F."/>
            <person name="Albersmeier A."/>
            <person name="Kalinowski J."/>
            <person name="Ruckert C."/>
        </authorList>
    </citation>
    <scope>NUCLEOTIDE SEQUENCE</scope>
    <source>
        <strain evidence="3">JCM 3091</strain>
    </source>
</reference>
<gene>
    <name evidence="3" type="ORF">GCM10010124_11370</name>
</gene>
<keyword evidence="2" id="KW-0732">Signal</keyword>
<comment type="caution">
    <text evidence="3">The sequence shown here is derived from an EMBL/GenBank/DDBJ whole genome shotgun (WGS) entry which is preliminary data.</text>
</comment>
<keyword evidence="4" id="KW-1185">Reference proteome</keyword>
<proteinExistence type="predicted"/>
<dbReference type="InterPro" id="IPR025649">
    <property type="entry name" value="DUF4360"/>
</dbReference>
<name>A0A8J3FFC5_9ACTN</name>
<dbReference type="RefSeq" id="WP_189113132.1">
    <property type="nucleotide sequence ID" value="NZ_BMQC01000003.1"/>
</dbReference>
<evidence type="ECO:0000256" key="2">
    <source>
        <dbReference type="SAM" id="SignalP"/>
    </source>
</evidence>
<feature type="signal peptide" evidence="2">
    <location>
        <begin position="1"/>
        <end position="26"/>
    </location>
</feature>
<dbReference type="AlphaFoldDB" id="A0A8J3FFC5"/>
<evidence type="ECO:0008006" key="5">
    <source>
        <dbReference type="Google" id="ProtNLM"/>
    </source>
</evidence>
<dbReference type="Pfam" id="PF14273">
    <property type="entry name" value="DUF4360"/>
    <property type="match status" value="1"/>
</dbReference>
<dbReference type="PANTHER" id="PTHR38847">
    <property type="match status" value="1"/>
</dbReference>
<sequence>MWKYAPVVVSVATLAAATLAGSAVMAAEPRRAAETTFSLDGSGGPGCPRPTVEAQPESDGSLTLRTSKLRVSAGNTMAICTLRIKVDGPKGWSFALPTYRYRGTAHLYKDLTARVNTSVFFTGETGQPTTGFGLLEMRGSFDMSHSAARETLAYLPCGADVTMNVTTTLALSANTTPSKLDIDSVRLSPDDLVWRECPSR</sequence>
<reference evidence="3" key="2">
    <citation type="submission" date="2020-09" db="EMBL/GenBank/DDBJ databases">
        <authorList>
            <person name="Sun Q."/>
            <person name="Ohkuma M."/>
        </authorList>
    </citation>
    <scope>NUCLEOTIDE SEQUENCE</scope>
    <source>
        <strain evidence="3">JCM 3091</strain>
    </source>
</reference>
<accession>A0A8J3FFC5</accession>
<evidence type="ECO:0000313" key="3">
    <source>
        <dbReference type="EMBL" id="GGK20481.1"/>
    </source>
</evidence>
<feature type="region of interest" description="Disordered" evidence="1">
    <location>
        <begin position="35"/>
        <end position="61"/>
    </location>
</feature>
<dbReference type="Proteomes" id="UP000662200">
    <property type="component" value="Unassembled WGS sequence"/>
</dbReference>